<dbReference type="Proteomes" id="UP000294299">
    <property type="component" value="Chromosome NFRAN"/>
</dbReference>
<keyword evidence="1" id="KW-0812">Transmembrane</keyword>
<gene>
    <name evidence="2" type="ORF">NFRAN_0743</name>
</gene>
<name>A0A484IAM5_9ARCH</name>
<protein>
    <submittedName>
        <fullName evidence="2">Uncharacterized protein</fullName>
    </submittedName>
</protein>
<dbReference type="AlphaFoldDB" id="A0A484IAM5"/>
<keyword evidence="1" id="KW-1133">Transmembrane helix</keyword>
<feature type="transmembrane region" description="Helical" evidence="1">
    <location>
        <begin position="25"/>
        <end position="45"/>
    </location>
</feature>
<evidence type="ECO:0000313" key="3">
    <source>
        <dbReference type="Proteomes" id="UP000294299"/>
    </source>
</evidence>
<dbReference type="GeneID" id="39420237"/>
<evidence type="ECO:0000256" key="1">
    <source>
        <dbReference type="SAM" id="Phobius"/>
    </source>
</evidence>
<sequence>MTFGDNEGDDGGNTKNGKRISKKGILLTCVMVVAILAASFVVWFLPAGNVSNQSTTNMTITFPDPNATLASTESQFELLQNEVQNRINDTSLTGVENITEFNLFIDASIAQNNELMLSLLNGNPDESLMPDYLSLMNEMKNYSQYLSDLKNNTISK</sequence>
<dbReference type="KEGG" id="nfn:NFRAN_0743"/>
<keyword evidence="3" id="KW-1185">Reference proteome</keyword>
<dbReference type="OrthoDB" id="11806at2157"/>
<accession>A0A484IAM5</accession>
<reference evidence="2 3" key="1">
    <citation type="submission" date="2019-02" db="EMBL/GenBank/DDBJ databases">
        <authorList>
            <person name="Lehtovirta-Morley E L."/>
        </authorList>
    </citation>
    <scope>NUCLEOTIDE SEQUENCE [LARGE SCALE GENOMIC DNA]</scope>
    <source>
        <strain evidence="2">NFRAN1</strain>
    </source>
</reference>
<keyword evidence="1" id="KW-0472">Membrane</keyword>
<organism evidence="2 3">
    <name type="scientific">Candidatus Nitrosocosmicus franklandianus</name>
    <dbReference type="NCBI Taxonomy" id="1798806"/>
    <lineage>
        <taxon>Archaea</taxon>
        <taxon>Nitrososphaerota</taxon>
        <taxon>Nitrososphaeria</taxon>
        <taxon>Nitrososphaerales</taxon>
        <taxon>Nitrososphaeraceae</taxon>
        <taxon>Candidatus Nitrosocosmicus</taxon>
    </lineage>
</organism>
<proteinExistence type="predicted"/>
<evidence type="ECO:0000313" key="2">
    <source>
        <dbReference type="EMBL" id="VFJ13065.1"/>
    </source>
</evidence>
<dbReference type="RefSeq" id="WP_134483033.1">
    <property type="nucleotide sequence ID" value="NZ_LR216287.1"/>
</dbReference>
<dbReference type="EMBL" id="LR216287">
    <property type="protein sequence ID" value="VFJ13065.1"/>
    <property type="molecule type" value="Genomic_DNA"/>
</dbReference>